<proteinExistence type="inferred from homology"/>
<reference evidence="5 7" key="3">
    <citation type="submission" date="2018-07" db="EMBL/GenBank/DDBJ databases">
        <title>Genomic and Epidemiologic Investigation of an Indolent Hospital Outbreak.</title>
        <authorList>
            <person name="Johnson R.C."/>
            <person name="Deming C."/>
            <person name="Conlan S."/>
            <person name="Zellmer C.J."/>
            <person name="Michelin A.V."/>
            <person name="Lee-Lin S."/>
            <person name="Thomas P.J."/>
            <person name="Park M."/>
            <person name="Weingarten R.A."/>
            <person name="Less J."/>
            <person name="Dekker J.P."/>
            <person name="Frank K.M."/>
            <person name="Musser K.A."/>
            <person name="Mcquiston J.R."/>
            <person name="Henderson D.K."/>
            <person name="Lau A.F."/>
            <person name="Palmore T.N."/>
            <person name="Segre J.A."/>
        </authorList>
    </citation>
    <scope>NUCLEOTIDE SEQUENCE [LARGE SCALE GENOMIC DNA]</scope>
    <source>
        <strain evidence="5 7">SK-NIH.Env10_0317</strain>
    </source>
</reference>
<evidence type="ECO:0000256" key="1">
    <source>
        <dbReference type="ARBA" id="ARBA00006745"/>
    </source>
</evidence>
<keyword evidence="2" id="KW-0378">Hydrolase</keyword>
<evidence type="ECO:0000256" key="2">
    <source>
        <dbReference type="ARBA" id="ARBA00022801"/>
    </source>
</evidence>
<dbReference type="InterPro" id="IPR006680">
    <property type="entry name" value="Amidohydro-rel"/>
</dbReference>
<accession>A0A1L6JCQ8</accession>
<dbReference type="SUPFAM" id="SSF51338">
    <property type="entry name" value="Composite domain of metallo-dependent hydrolases"/>
    <property type="match status" value="1"/>
</dbReference>
<evidence type="ECO:0000259" key="3">
    <source>
        <dbReference type="Pfam" id="PF01979"/>
    </source>
</evidence>
<gene>
    <name evidence="4" type="ORF">BRX40_15820</name>
    <name evidence="5" type="ORF">CA257_05175</name>
</gene>
<dbReference type="PANTHER" id="PTHR43794:SF11">
    <property type="entry name" value="AMIDOHYDROLASE-RELATED DOMAIN-CONTAINING PROTEIN"/>
    <property type="match status" value="1"/>
</dbReference>
<dbReference type="Gene3D" id="3.20.20.140">
    <property type="entry name" value="Metal-dependent hydrolases"/>
    <property type="match status" value="1"/>
</dbReference>
<name>A0A1L6JCQ8_9SPHN</name>
<dbReference type="Proteomes" id="UP000286681">
    <property type="component" value="Unassembled WGS sequence"/>
</dbReference>
<dbReference type="InterPro" id="IPR011059">
    <property type="entry name" value="Metal-dep_hydrolase_composite"/>
</dbReference>
<dbReference type="EMBL" id="CP018820">
    <property type="protein sequence ID" value="APR53695.1"/>
    <property type="molecule type" value="Genomic_DNA"/>
</dbReference>
<dbReference type="GeneID" id="44134030"/>
<dbReference type="Gene3D" id="2.30.40.10">
    <property type="entry name" value="Urease, subunit C, domain 1"/>
    <property type="match status" value="1"/>
</dbReference>
<evidence type="ECO:0000313" key="4">
    <source>
        <dbReference type="EMBL" id="APR53695.1"/>
    </source>
</evidence>
<dbReference type="EMBL" id="QQWO01000003">
    <property type="protein sequence ID" value="RSV06296.1"/>
    <property type="molecule type" value="Genomic_DNA"/>
</dbReference>
<dbReference type="InterPro" id="IPR032466">
    <property type="entry name" value="Metal_Hydrolase"/>
</dbReference>
<dbReference type="Proteomes" id="UP000185161">
    <property type="component" value="Chromosome"/>
</dbReference>
<keyword evidence="6" id="KW-1185">Reference proteome</keyword>
<dbReference type="InterPro" id="IPR050287">
    <property type="entry name" value="MTA/SAH_deaminase"/>
</dbReference>
<feature type="domain" description="Amidohydrolase-related" evidence="3">
    <location>
        <begin position="488"/>
        <end position="796"/>
    </location>
</feature>
<dbReference type="RefSeq" id="WP_075152255.1">
    <property type="nucleotide sequence ID" value="NZ_CP018820.1"/>
</dbReference>
<reference evidence="6" key="2">
    <citation type="submission" date="2016-12" db="EMBL/GenBank/DDBJ databases">
        <title>Whole genome sequencing of Sphingomonas sp. ABOJV.</title>
        <authorList>
            <person name="Conlan S."/>
            <person name="Thomas P.J."/>
            <person name="Mullikin J."/>
            <person name="Palmore T.N."/>
            <person name="Frank K.M."/>
            <person name="Segre J.A."/>
        </authorList>
    </citation>
    <scope>NUCLEOTIDE SEQUENCE [LARGE SCALE GENOMIC DNA]</scope>
    <source>
        <strain evidence="6">ABOJV</strain>
    </source>
</reference>
<dbReference type="GO" id="GO:0016810">
    <property type="term" value="F:hydrolase activity, acting on carbon-nitrogen (but not peptide) bonds"/>
    <property type="evidence" value="ECO:0007669"/>
    <property type="project" value="InterPro"/>
</dbReference>
<dbReference type="STRING" id="93064.BRX40_15820"/>
<dbReference type="KEGG" id="skr:BRX40_15820"/>
<comment type="similarity">
    <text evidence="1">Belongs to the metallo-dependent hydrolases superfamily. ATZ/TRZ family.</text>
</comment>
<dbReference type="AlphaFoldDB" id="A0A1L6JCQ8"/>
<dbReference type="PANTHER" id="PTHR43794">
    <property type="entry name" value="AMINOHYDROLASE SSNA-RELATED"/>
    <property type="match status" value="1"/>
</dbReference>
<dbReference type="SUPFAM" id="SSF51556">
    <property type="entry name" value="Metallo-dependent hydrolases"/>
    <property type="match status" value="1"/>
</dbReference>
<reference evidence="4" key="1">
    <citation type="submission" date="2016-12" db="EMBL/GenBank/DDBJ databases">
        <title>Whole genome sequencing of Sphingomonas koreensis.</title>
        <authorList>
            <person name="Conlan S."/>
            <person name="Thomas P.J."/>
            <person name="Mullikin J."/>
            <person name="Palmore T.N."/>
            <person name="Frank K.M."/>
            <person name="Segre J.A."/>
        </authorList>
    </citation>
    <scope>NUCLEOTIDE SEQUENCE</scope>
    <source>
        <strain evidence="4">ABOJV</strain>
    </source>
</reference>
<sequence>MPANRTLPVEVELALEVMPCQAMRRTYDGAGAPHPCAHFGQWGAFHSYDYRDTGAPAQPGVVQQSVYAGKRPLVPEILSGCRKAPILAVGINPNLPGWTNGSRNAVHPYFEDYLQYAHHFRWRATEKLRIPMAAFDALRGDRADGPYETRGLTREGEDIPVEPAPVTMYHGYQSLLDALAQRMGWTGHELTVGEDIAYANMVACGSARWTTRPVAGNPPMPVMGEAGARGIVKECFHDRRYFLRQMLQTLPRVVIVFSQTTADAFVVAMRDHFTQGDPRPGEPIAELLKREIRLRFGRTATGEELDARIVFSPHASARQDEFAQARDAIVDHLAAEVHAGRLALNPSTGHLTRPRGGCLFCDNALYRIGDCAYRAELQPLAGAAIGAMADSGTPDPLAERAEHQRLLAAFTKGERKMSDTSEIMAFDDAARDAPRLALRGKIVPMSGPPVERGTVYLYRGSIIDVRDADAPPPAGFEGVTPIDTGGVIYPGLADLHNHLAYNALSLWWPDPKSTNRSQWLRKPGYKRAVGMPMEVVANRQDLVKALIRYVEVKLLLGGVTSGQGMKSKYRHSDKLYPGLVRNFEASDDVDLPPIGHAILDLKDQPEAIEKFRTSLSRDRQFFFHLSEGVDANAHRQFQLLADNNLIRPTLVGVHSLGLNTPDYATLAAAGASVVWSPFSNAVLYGQTLDVAAMTASGVRFALGSDWTPSGSRNILQEIKIASLTAAAQGAPIADEQLARAITMDAFAIAGWGDRLGQIRPGYHADLTILDPIDPDPYANLLRANEANVRMVVIAGHPRYGDRALMAAAGFDGPRTEALTVGGRERLLNLDHPSSPLNHISFAAARDALAAAFADLPAARDATVFEPFDDGAALDLELDLQPPEPEWGEIEELADVTLPDSVPFDAATVIDDPDYWTVFDSIPHLPAFLKGPGGLRRFYA</sequence>
<evidence type="ECO:0000313" key="6">
    <source>
        <dbReference type="Proteomes" id="UP000185161"/>
    </source>
</evidence>
<protein>
    <recommendedName>
        <fullName evidence="3">Amidohydrolase-related domain-containing protein</fullName>
    </recommendedName>
</protein>
<evidence type="ECO:0000313" key="7">
    <source>
        <dbReference type="Proteomes" id="UP000286681"/>
    </source>
</evidence>
<dbReference type="Pfam" id="PF01979">
    <property type="entry name" value="Amidohydro_1"/>
    <property type="match status" value="1"/>
</dbReference>
<organism evidence="4 6">
    <name type="scientific">Sphingomonas koreensis</name>
    <dbReference type="NCBI Taxonomy" id="93064"/>
    <lineage>
        <taxon>Bacteria</taxon>
        <taxon>Pseudomonadati</taxon>
        <taxon>Pseudomonadota</taxon>
        <taxon>Alphaproteobacteria</taxon>
        <taxon>Sphingomonadales</taxon>
        <taxon>Sphingomonadaceae</taxon>
        <taxon>Sphingomonas</taxon>
    </lineage>
</organism>
<evidence type="ECO:0000313" key="5">
    <source>
        <dbReference type="EMBL" id="RSV06296.1"/>
    </source>
</evidence>